<dbReference type="RefSeq" id="WP_343754935.1">
    <property type="nucleotide sequence ID" value="NZ_BAAACW010000080.1"/>
</dbReference>
<keyword evidence="1" id="KW-0812">Transmembrane</keyword>
<dbReference type="EMBL" id="BAAACW010000080">
    <property type="protein sequence ID" value="GAA0361943.1"/>
    <property type="molecule type" value="Genomic_DNA"/>
</dbReference>
<feature type="transmembrane region" description="Helical" evidence="1">
    <location>
        <begin position="12"/>
        <end position="35"/>
    </location>
</feature>
<accession>A0ABN0XEW9</accession>
<evidence type="ECO:0000256" key="1">
    <source>
        <dbReference type="SAM" id="Phobius"/>
    </source>
</evidence>
<keyword evidence="3" id="KW-1185">Reference proteome</keyword>
<keyword evidence="1" id="KW-1133">Transmembrane helix</keyword>
<sequence length="650" mass="72101">MSNWLKKEEGSGLILAIMTLMVLLVLGISIGTITISGHRMSHTNRDSISAYYIAEAGANLAYEDMKSIVKEMYNPDINQDTFFGAIEEKFESEISTYNEFKTQFGYDPKANINIVPPDDDANPRVYTIESVSTIGNHSRTAQKEVTVSWIGNEDDGDGVGTLPSIPAKTSLIAKNSIKLVGGASIYDDVYIDASESFPFVIDGGGRRYNGTTFYNDSIEEKQVYKYPDWYNHIGDLHVAVMEKTIPWGEYYSIVNSFPEYDDYPDFRNYPMAPTNFIKDDIVRHPMNGNIHKIVNNGNVLHNNYITDKYEINISEDTKIRNIVVSSPKQLFINTGSNDVSIYIDNINISNGALVISGTGNVNVFVKEKVTISQSDFDVHNLSSFKMYANEIDIKGKETNFNTMKSISLSAKENMKFDNVNLKIKTTDNIQLHSKSIDFSNISSTFSNSNKVNIFAQNKYSLNSGNLAFKDINNVNLHTNNMEHNNGHLDTINTEFFSMFVRDEMTFGSGSINKSGESNKFLIYYENDNEFDFGGSINLYASLFFKQADISIGSGVKTFGPIATGGGKVKLSGGSSSSPLILAPKSKVEVIGGANFKGILITDSISLDGGTSIKHEEYDHKLFPFGGVPVKEEIIIPDIEDIISSEPTKEP</sequence>
<gene>
    <name evidence="2" type="ORF">GCM10008932_13200</name>
</gene>
<protein>
    <recommendedName>
        <fullName evidence="4">Type 4 fimbrial biogenesis protein PilX N-terminal domain-containing protein</fullName>
    </recommendedName>
</protein>
<evidence type="ECO:0000313" key="2">
    <source>
        <dbReference type="EMBL" id="GAA0361943.1"/>
    </source>
</evidence>
<reference evidence="2 3" key="1">
    <citation type="journal article" date="2019" name="Int. J. Syst. Evol. Microbiol.">
        <title>The Global Catalogue of Microorganisms (GCM) 10K type strain sequencing project: providing services to taxonomists for standard genome sequencing and annotation.</title>
        <authorList>
            <consortium name="The Broad Institute Genomics Platform"/>
            <consortium name="The Broad Institute Genome Sequencing Center for Infectious Disease"/>
            <person name="Wu L."/>
            <person name="Ma J."/>
        </authorList>
    </citation>
    <scope>NUCLEOTIDE SEQUENCE [LARGE SCALE GENOMIC DNA]</scope>
    <source>
        <strain evidence="2 3">JCM 12662</strain>
    </source>
</reference>
<evidence type="ECO:0008006" key="4">
    <source>
        <dbReference type="Google" id="ProtNLM"/>
    </source>
</evidence>
<comment type="caution">
    <text evidence="2">The sequence shown here is derived from an EMBL/GenBank/DDBJ whole genome shotgun (WGS) entry which is preliminary data.</text>
</comment>
<proteinExistence type="predicted"/>
<keyword evidence="1" id="KW-0472">Membrane</keyword>
<evidence type="ECO:0000313" key="3">
    <source>
        <dbReference type="Proteomes" id="UP001501166"/>
    </source>
</evidence>
<name>A0ABN0XEW9_9LACT</name>
<dbReference type="Proteomes" id="UP001501166">
    <property type="component" value="Unassembled WGS sequence"/>
</dbReference>
<organism evidence="2 3">
    <name type="scientific">Alkalibacterium iburiense</name>
    <dbReference type="NCBI Taxonomy" id="290589"/>
    <lineage>
        <taxon>Bacteria</taxon>
        <taxon>Bacillati</taxon>
        <taxon>Bacillota</taxon>
        <taxon>Bacilli</taxon>
        <taxon>Lactobacillales</taxon>
        <taxon>Carnobacteriaceae</taxon>
        <taxon>Alkalibacterium</taxon>
    </lineage>
</organism>